<feature type="compositionally biased region" description="Basic and acidic residues" evidence="1">
    <location>
        <begin position="219"/>
        <end position="235"/>
    </location>
</feature>
<dbReference type="EnsemblBacteria" id="ABF41777">
    <property type="protein sequence ID" value="ABF41777"/>
    <property type="gene ID" value="Acid345_2776"/>
</dbReference>
<protein>
    <recommendedName>
        <fullName evidence="2">Transposase IS200-like domain-containing protein</fullName>
    </recommendedName>
</protein>
<dbReference type="HOGENOM" id="CLU_068226_1_2_0"/>
<dbReference type="Gene3D" id="3.30.70.1290">
    <property type="entry name" value="Transposase IS200-like"/>
    <property type="match status" value="1"/>
</dbReference>
<proteinExistence type="predicted"/>
<feature type="domain" description="Transposase IS200-like" evidence="2">
    <location>
        <begin position="9"/>
        <end position="123"/>
    </location>
</feature>
<dbReference type="AlphaFoldDB" id="Q1IMX3"/>
<evidence type="ECO:0000256" key="1">
    <source>
        <dbReference type="SAM" id="MobiDB-lite"/>
    </source>
</evidence>
<dbReference type="InterPro" id="IPR002686">
    <property type="entry name" value="Transposase_17"/>
</dbReference>
<keyword evidence="4" id="KW-1185">Reference proteome</keyword>
<dbReference type="RefSeq" id="WP_011523578.1">
    <property type="nucleotide sequence ID" value="NC_008009.1"/>
</dbReference>
<dbReference type="SUPFAM" id="SSF143422">
    <property type="entry name" value="Transposase IS200-like"/>
    <property type="match status" value="1"/>
</dbReference>
<dbReference type="PANTHER" id="PTHR34322">
    <property type="entry name" value="TRANSPOSASE, Y1_TNP DOMAIN-CONTAINING"/>
    <property type="match status" value="1"/>
</dbReference>
<dbReference type="Pfam" id="PF01797">
    <property type="entry name" value="Y1_Tnp"/>
    <property type="match status" value="1"/>
</dbReference>
<reference evidence="3 4" key="1">
    <citation type="journal article" date="2009" name="Appl. Environ. Microbiol.">
        <title>Three genomes from the phylum Acidobacteria provide insight into the lifestyles of these microorganisms in soils.</title>
        <authorList>
            <person name="Ward N.L."/>
            <person name="Challacombe J.F."/>
            <person name="Janssen P.H."/>
            <person name="Henrissat B."/>
            <person name="Coutinho P.M."/>
            <person name="Wu M."/>
            <person name="Xie G."/>
            <person name="Haft D.H."/>
            <person name="Sait M."/>
            <person name="Badger J."/>
            <person name="Barabote R.D."/>
            <person name="Bradley B."/>
            <person name="Brettin T.S."/>
            <person name="Brinkac L.M."/>
            <person name="Bruce D."/>
            <person name="Creasy T."/>
            <person name="Daugherty S.C."/>
            <person name="Davidsen T.M."/>
            <person name="DeBoy R.T."/>
            <person name="Detter J.C."/>
            <person name="Dodson R.J."/>
            <person name="Durkin A.S."/>
            <person name="Ganapathy A."/>
            <person name="Gwinn-Giglio M."/>
            <person name="Han C.S."/>
            <person name="Khouri H."/>
            <person name="Kiss H."/>
            <person name="Kothari S.P."/>
            <person name="Madupu R."/>
            <person name="Nelson K.E."/>
            <person name="Nelson W.C."/>
            <person name="Paulsen I."/>
            <person name="Penn K."/>
            <person name="Ren Q."/>
            <person name="Rosovitz M.J."/>
            <person name="Selengut J.D."/>
            <person name="Shrivastava S."/>
            <person name="Sullivan S.A."/>
            <person name="Tapia R."/>
            <person name="Thompson L.S."/>
            <person name="Watkins K.L."/>
            <person name="Yang Q."/>
            <person name="Yu C."/>
            <person name="Zafar N."/>
            <person name="Zhou L."/>
            <person name="Kuske C.R."/>
        </authorList>
    </citation>
    <scope>NUCLEOTIDE SEQUENCE [LARGE SCALE GENOMIC DNA]</scope>
    <source>
        <strain evidence="3 4">Ellin345</strain>
    </source>
</reference>
<accession>Q1IMX3</accession>
<feature type="region of interest" description="Disordered" evidence="1">
    <location>
        <begin position="210"/>
        <end position="235"/>
    </location>
</feature>
<dbReference type="PANTHER" id="PTHR34322:SF2">
    <property type="entry name" value="TRANSPOSASE IS200-LIKE DOMAIN-CONTAINING PROTEIN"/>
    <property type="match status" value="1"/>
</dbReference>
<gene>
    <name evidence="3" type="ordered locus">Acid345_2776</name>
</gene>
<dbReference type="GO" id="GO:0003677">
    <property type="term" value="F:DNA binding"/>
    <property type="evidence" value="ECO:0007669"/>
    <property type="project" value="InterPro"/>
</dbReference>
<evidence type="ECO:0000313" key="3">
    <source>
        <dbReference type="EMBL" id="ABF41777.1"/>
    </source>
</evidence>
<evidence type="ECO:0000313" key="4">
    <source>
        <dbReference type="Proteomes" id="UP000002432"/>
    </source>
</evidence>
<dbReference type="STRING" id="204669.Acid345_2776"/>
<dbReference type="KEGG" id="aba:Acid345_2776"/>
<dbReference type="GO" id="GO:0006313">
    <property type="term" value="P:DNA transposition"/>
    <property type="evidence" value="ECO:0007669"/>
    <property type="project" value="InterPro"/>
</dbReference>
<sequence length="235" mass="26707">MARLPRVVAVGVPHHVTQRGNARQFLLTTDAERTIYLALLRQSAELRGLAVLGYCLMSNHVHLVVIPHHADSLALALKQAHGRYAAFWNASHQSSGHVWQGRFFSCPLDREHLWRALRYTELNPVRAGLVLSAETWSWSSAGAHCGSTLRPGWLEMETWDSWWTPSAWREYLSAGETEGERIEIRRRTYSGRPLGEPAFVEQLEQAIHRQLTPRKRGRPAKEVPADHEESLISPE</sequence>
<dbReference type="Proteomes" id="UP000002432">
    <property type="component" value="Chromosome"/>
</dbReference>
<dbReference type="SMART" id="SM01321">
    <property type="entry name" value="Y1_Tnp"/>
    <property type="match status" value="1"/>
</dbReference>
<organism evidence="3 4">
    <name type="scientific">Koribacter versatilis (strain Ellin345)</name>
    <dbReference type="NCBI Taxonomy" id="204669"/>
    <lineage>
        <taxon>Bacteria</taxon>
        <taxon>Pseudomonadati</taxon>
        <taxon>Acidobacteriota</taxon>
        <taxon>Terriglobia</taxon>
        <taxon>Terriglobales</taxon>
        <taxon>Candidatus Korobacteraceae</taxon>
        <taxon>Candidatus Korobacter</taxon>
    </lineage>
</organism>
<evidence type="ECO:0000259" key="2">
    <source>
        <dbReference type="SMART" id="SM01321"/>
    </source>
</evidence>
<name>Q1IMX3_KORVE</name>
<dbReference type="GO" id="GO:0004803">
    <property type="term" value="F:transposase activity"/>
    <property type="evidence" value="ECO:0007669"/>
    <property type="project" value="InterPro"/>
</dbReference>
<dbReference type="InterPro" id="IPR036515">
    <property type="entry name" value="Transposase_17_sf"/>
</dbReference>
<dbReference type="EMBL" id="CP000360">
    <property type="protein sequence ID" value="ABF41777.1"/>
    <property type="molecule type" value="Genomic_DNA"/>
</dbReference>
<dbReference type="OrthoDB" id="129261at2"/>
<dbReference type="eggNOG" id="COG1943">
    <property type="taxonomic scope" value="Bacteria"/>
</dbReference>